<dbReference type="InterPro" id="IPR000702">
    <property type="entry name" value="Ribosomal_uL6-like"/>
</dbReference>
<keyword evidence="2 4" id="KW-0689">Ribosomal protein</keyword>
<evidence type="ECO:0000256" key="6">
    <source>
        <dbReference type="RuleBase" id="RU003870"/>
    </source>
</evidence>
<comment type="caution">
    <text evidence="8">The sequence shown here is derived from an EMBL/GenBank/DDBJ whole genome shotgun (WGS) entry which is preliminary data.</text>
</comment>
<dbReference type="EMBL" id="QEWR01000002">
    <property type="protein sequence ID" value="PWD84915.1"/>
    <property type="molecule type" value="Genomic_DNA"/>
</dbReference>
<accession>A0A2U2ANY6</accession>
<dbReference type="GO" id="GO:0022625">
    <property type="term" value="C:cytosolic large ribosomal subunit"/>
    <property type="evidence" value="ECO:0007669"/>
    <property type="project" value="UniProtKB-UniRule"/>
</dbReference>
<name>A0A2U2ANY6_9GAMM</name>
<dbReference type="FunFam" id="3.90.930.12:FF:000001">
    <property type="entry name" value="50S ribosomal protein L6"/>
    <property type="match status" value="1"/>
</dbReference>
<comment type="similarity">
    <text evidence="1 4 5">Belongs to the universal ribosomal protein uL6 family.</text>
</comment>
<dbReference type="InterPro" id="IPR002358">
    <property type="entry name" value="Ribosomal_uL6_CS"/>
</dbReference>
<dbReference type="RefSeq" id="WP_094566731.1">
    <property type="nucleotide sequence ID" value="NZ_BMXZ01000001.1"/>
</dbReference>
<feature type="domain" description="Large ribosomal subunit protein uL6 alpha-beta" evidence="7">
    <location>
        <begin position="11"/>
        <end position="83"/>
    </location>
</feature>
<feature type="domain" description="Large ribosomal subunit protein uL6 alpha-beta" evidence="7">
    <location>
        <begin position="92"/>
        <end position="165"/>
    </location>
</feature>
<evidence type="ECO:0000313" key="9">
    <source>
        <dbReference type="Proteomes" id="UP000244948"/>
    </source>
</evidence>
<dbReference type="PROSITE" id="PS00525">
    <property type="entry name" value="RIBOSOMAL_L6_1"/>
    <property type="match status" value="1"/>
</dbReference>
<sequence length="178" mass="18951">MSRVAKQNITVPAGVEITISGNNVKAKGPKGENSLQLHSSVGIKQEGSELVIVPDLEQSKGSYAIAGTMRSLVSNLVIGVSEGFERKLILNGVGYRAAAQGSNLNLTLGFSHPIVHAMPEGVTCETPTQTEVVIKGVDKQVVGQVAAKIRAYRPPEPYKGKGVRYSDEVVSLKEVKKK</sequence>
<dbReference type="GO" id="GO:0003735">
    <property type="term" value="F:structural constituent of ribosome"/>
    <property type="evidence" value="ECO:0007669"/>
    <property type="project" value="UniProtKB-UniRule"/>
</dbReference>
<dbReference type="PIRSF" id="PIRSF002162">
    <property type="entry name" value="Ribosomal_L6"/>
    <property type="match status" value="1"/>
</dbReference>
<dbReference type="NCBIfam" id="TIGR03654">
    <property type="entry name" value="L6_bact"/>
    <property type="match status" value="1"/>
</dbReference>
<dbReference type="InterPro" id="IPR020040">
    <property type="entry name" value="Ribosomal_uL6_a/b-dom"/>
</dbReference>
<keyword evidence="4 6" id="KW-0694">RNA-binding</keyword>
<dbReference type="InterPro" id="IPR019906">
    <property type="entry name" value="Ribosomal_uL6_bac-type"/>
</dbReference>
<dbReference type="SUPFAM" id="SSF56053">
    <property type="entry name" value="Ribosomal protein L6"/>
    <property type="match status" value="2"/>
</dbReference>
<keyword evidence="4 6" id="KW-0699">rRNA-binding</keyword>
<comment type="subunit">
    <text evidence="4">Part of the 50S ribosomal subunit.</text>
</comment>
<evidence type="ECO:0000256" key="4">
    <source>
        <dbReference type="HAMAP-Rule" id="MF_01365"/>
    </source>
</evidence>
<dbReference type="PANTHER" id="PTHR11655">
    <property type="entry name" value="60S/50S RIBOSOMAL PROTEIN L6/L9"/>
    <property type="match status" value="1"/>
</dbReference>
<dbReference type="Proteomes" id="UP000244948">
    <property type="component" value="Unassembled WGS sequence"/>
</dbReference>
<comment type="function">
    <text evidence="4 6">This protein binds to the 23S rRNA, and is important in its secondary structure. It is located near the subunit interface in the base of the L7/L12 stalk, and near the tRNA binding site of the peptidyltransferase center.</text>
</comment>
<protein>
    <recommendedName>
        <fullName evidence="4">Large ribosomal subunit protein uL6</fullName>
    </recommendedName>
</protein>
<evidence type="ECO:0000256" key="2">
    <source>
        <dbReference type="ARBA" id="ARBA00022980"/>
    </source>
</evidence>
<gene>
    <name evidence="4" type="primary">rplF</name>
    <name evidence="8" type="ORF">DC082_05165</name>
</gene>
<organism evidence="8 9">
    <name type="scientific">Ignatzschineria indica</name>
    <dbReference type="NCBI Taxonomy" id="472583"/>
    <lineage>
        <taxon>Bacteria</taxon>
        <taxon>Pseudomonadati</taxon>
        <taxon>Pseudomonadota</taxon>
        <taxon>Gammaproteobacteria</taxon>
        <taxon>Cardiobacteriales</taxon>
        <taxon>Ignatzschineriaceae</taxon>
        <taxon>Ignatzschineria</taxon>
    </lineage>
</organism>
<proteinExistence type="inferred from homology"/>
<dbReference type="PRINTS" id="PR00059">
    <property type="entry name" value="RIBOSOMALL6"/>
</dbReference>
<dbReference type="PANTHER" id="PTHR11655:SF14">
    <property type="entry name" value="LARGE RIBOSOMAL SUBUNIT PROTEIN UL6M"/>
    <property type="match status" value="1"/>
</dbReference>
<keyword evidence="3 4" id="KW-0687">Ribonucleoprotein</keyword>
<dbReference type="Pfam" id="PF00347">
    <property type="entry name" value="Ribosomal_L6"/>
    <property type="match status" value="2"/>
</dbReference>
<evidence type="ECO:0000256" key="5">
    <source>
        <dbReference type="RuleBase" id="RU003869"/>
    </source>
</evidence>
<reference evidence="8 9" key="1">
    <citation type="journal article" date="2018" name="Genome Announc.">
        <title>Ignatzschineria cameli sp. nov., isolated from necrotic foot tissue of dromedaries (Camelus dromedarius) and associated maggots (Wohlfahrtia species) in Dubai.</title>
        <authorList>
            <person name="Tsang C.C."/>
            <person name="Tang J.Y."/>
            <person name="Fong J.Y."/>
            <person name="Kinne J."/>
            <person name="Lee H.H."/>
            <person name="Joseph M."/>
            <person name="Jose S."/>
            <person name="Schuster R.K."/>
            <person name="Tang Y."/>
            <person name="Sivakumar S."/>
            <person name="Chen J.H."/>
            <person name="Teng J.L."/>
            <person name="Lau S.K."/>
            <person name="Wernery U."/>
            <person name="Woo P.C."/>
        </authorList>
    </citation>
    <scope>NUCLEOTIDE SEQUENCE [LARGE SCALE GENOMIC DNA]</scope>
    <source>
        <strain evidence="8 9">KCTC 22643</strain>
    </source>
</reference>
<evidence type="ECO:0000256" key="1">
    <source>
        <dbReference type="ARBA" id="ARBA00009356"/>
    </source>
</evidence>
<dbReference type="GO" id="GO:0019843">
    <property type="term" value="F:rRNA binding"/>
    <property type="evidence" value="ECO:0007669"/>
    <property type="project" value="UniProtKB-UniRule"/>
</dbReference>
<evidence type="ECO:0000259" key="7">
    <source>
        <dbReference type="Pfam" id="PF00347"/>
    </source>
</evidence>
<evidence type="ECO:0000256" key="3">
    <source>
        <dbReference type="ARBA" id="ARBA00023274"/>
    </source>
</evidence>
<dbReference type="GO" id="GO:0002181">
    <property type="term" value="P:cytoplasmic translation"/>
    <property type="evidence" value="ECO:0007669"/>
    <property type="project" value="TreeGrafter"/>
</dbReference>
<dbReference type="InterPro" id="IPR036789">
    <property type="entry name" value="Ribosomal_uL6-like_a/b-dom_sf"/>
</dbReference>
<dbReference type="AlphaFoldDB" id="A0A2U2ANY6"/>
<keyword evidence="9" id="KW-1185">Reference proteome</keyword>
<evidence type="ECO:0000313" key="8">
    <source>
        <dbReference type="EMBL" id="PWD84915.1"/>
    </source>
</evidence>
<dbReference type="Gene3D" id="3.90.930.12">
    <property type="entry name" value="Ribosomal protein L6, alpha-beta domain"/>
    <property type="match status" value="2"/>
</dbReference>
<dbReference type="HAMAP" id="MF_01365_B">
    <property type="entry name" value="Ribosomal_uL6_B"/>
    <property type="match status" value="1"/>
</dbReference>